<evidence type="ECO:0000256" key="6">
    <source>
        <dbReference type="ARBA" id="ARBA00022679"/>
    </source>
</evidence>
<evidence type="ECO:0000313" key="12">
    <source>
        <dbReference type="Proteomes" id="UP000289152"/>
    </source>
</evidence>
<proteinExistence type="inferred from homology"/>
<keyword evidence="6" id="KW-0808">Transferase</keyword>
<accession>A0A4Q1BUR9</accession>
<protein>
    <recommendedName>
        <fullName evidence="3">protein-histidine N-methyltransferase</fullName>
        <ecNumber evidence="3">2.1.1.85</ecNumber>
    </recommendedName>
</protein>
<dbReference type="AlphaFoldDB" id="A0A4Q1BUR9"/>
<dbReference type="OrthoDB" id="1723750at2759"/>
<dbReference type="InParanoid" id="A0A4Q1BUR9"/>
<evidence type="ECO:0000256" key="10">
    <source>
        <dbReference type="SAM" id="MobiDB-lite"/>
    </source>
</evidence>
<dbReference type="InterPro" id="IPR029063">
    <property type="entry name" value="SAM-dependent_MTases_sf"/>
</dbReference>
<dbReference type="EMBL" id="SDIL01000005">
    <property type="protein sequence ID" value="RXK41879.1"/>
    <property type="molecule type" value="Genomic_DNA"/>
</dbReference>
<dbReference type="GO" id="GO:0032259">
    <property type="term" value="P:methylation"/>
    <property type="evidence" value="ECO:0007669"/>
    <property type="project" value="UniProtKB-KW"/>
</dbReference>
<keyword evidence="12" id="KW-1185">Reference proteome</keyword>
<dbReference type="GO" id="GO:0018064">
    <property type="term" value="F:protein-L-histidine N-tele-methyltransferase activity"/>
    <property type="evidence" value="ECO:0007669"/>
    <property type="project" value="UniProtKB-EC"/>
</dbReference>
<evidence type="ECO:0000256" key="4">
    <source>
        <dbReference type="ARBA" id="ARBA00022490"/>
    </source>
</evidence>
<dbReference type="VEuPathDB" id="FungiDB:TREMEDRAFT_35357"/>
<evidence type="ECO:0000256" key="9">
    <source>
        <dbReference type="ARBA" id="ARBA00038126"/>
    </source>
</evidence>
<dbReference type="Gene3D" id="3.40.50.150">
    <property type="entry name" value="Vaccinia Virus protein VP39"/>
    <property type="match status" value="1"/>
</dbReference>
<keyword evidence="7" id="KW-0949">S-adenosyl-L-methionine</keyword>
<evidence type="ECO:0000256" key="2">
    <source>
        <dbReference type="ARBA" id="ARBA00004496"/>
    </source>
</evidence>
<sequence>MSFKFDFDIIFGVFLGRGTRQGCDVKTDKQQEDQEEEEGISPVVVQQAADPCRTVQESGSNDKSRRVEPYRDIPLDELITTLPETISFSPLPIPHSKNPLLRRDLFDARFQFASSASLPYPSFSGGGGENPDTPHASSSSPLDEHVNGQGEIGGGGKSRDTEIEMTEEFVDVGSDLVPGVYEGGLKTWEGGMDLVDVLSESILDIRGKRVLEVGCGTALPSVYILRNLLSNPASSSSSSKSAIPITTIHLQDYNHLVLSLVTLPNLILATIPYLPRSILQRCIIKHDAVPSPLPDIPDHTIADIIEEDEDDGQTPDLSSIAEADEGIVSQSPHRIGSSTDEEAEVDFSQSANLDLTPELLTAFLDLLRENHLELRFSSGDWSGLAEELIDEKKYDLVLTAETIYSEGSVVPLLDVLRNSTKLRSDEVLATVDNESHVVGDNTLEEGIGRLKVADDWVVGLGRRESVILLAAKVLYFGVGGGLQSFIELVEGTGGWSNSVKEWTKGVSRRVIRIGWTVSSSSNWVEDSSMFRIAVFQPTDFGQAMKPSKRHRS</sequence>
<evidence type="ECO:0000256" key="8">
    <source>
        <dbReference type="ARBA" id="ARBA00023242"/>
    </source>
</evidence>
<dbReference type="InterPro" id="IPR019410">
    <property type="entry name" value="Methyltransf_16"/>
</dbReference>
<keyword evidence="5" id="KW-0489">Methyltransferase</keyword>
<dbReference type="PANTHER" id="PTHR14614:SF39">
    <property type="entry name" value="HISTIDINE PROTEIN METHYLTRANSFERASE 1 HOMOLOG"/>
    <property type="match status" value="1"/>
</dbReference>
<organism evidence="11 12">
    <name type="scientific">Tremella mesenterica</name>
    <name type="common">Jelly fungus</name>
    <dbReference type="NCBI Taxonomy" id="5217"/>
    <lineage>
        <taxon>Eukaryota</taxon>
        <taxon>Fungi</taxon>
        <taxon>Dikarya</taxon>
        <taxon>Basidiomycota</taxon>
        <taxon>Agaricomycotina</taxon>
        <taxon>Tremellomycetes</taxon>
        <taxon>Tremellales</taxon>
        <taxon>Tremellaceae</taxon>
        <taxon>Tremella</taxon>
    </lineage>
</organism>
<gene>
    <name evidence="11" type="ORF">M231_00878</name>
</gene>
<comment type="caution">
    <text evidence="11">The sequence shown here is derived from an EMBL/GenBank/DDBJ whole genome shotgun (WGS) entry which is preliminary data.</text>
</comment>
<dbReference type="FunCoup" id="A0A4Q1BUR9">
    <property type="interactions" value="327"/>
</dbReference>
<feature type="region of interest" description="Disordered" evidence="10">
    <location>
        <begin position="121"/>
        <end position="159"/>
    </location>
</feature>
<comment type="similarity">
    <text evidence="9">Belongs to the methyltransferase superfamily. METTL18 family.</text>
</comment>
<dbReference type="EC" id="2.1.1.85" evidence="3"/>
<evidence type="ECO:0000256" key="5">
    <source>
        <dbReference type="ARBA" id="ARBA00022603"/>
    </source>
</evidence>
<evidence type="ECO:0000256" key="7">
    <source>
        <dbReference type="ARBA" id="ARBA00022691"/>
    </source>
</evidence>
<keyword evidence="4" id="KW-0963">Cytoplasm</keyword>
<evidence type="ECO:0000256" key="3">
    <source>
        <dbReference type="ARBA" id="ARBA00012533"/>
    </source>
</evidence>
<comment type="subcellular location">
    <subcellularLocation>
        <location evidence="2">Cytoplasm</location>
    </subcellularLocation>
    <subcellularLocation>
        <location evidence="1">Nucleus</location>
    </subcellularLocation>
</comment>
<dbReference type="GO" id="GO:0005737">
    <property type="term" value="C:cytoplasm"/>
    <property type="evidence" value="ECO:0007669"/>
    <property type="project" value="UniProtKB-SubCell"/>
</dbReference>
<feature type="region of interest" description="Disordered" evidence="10">
    <location>
        <begin position="328"/>
        <end position="348"/>
    </location>
</feature>
<feature type="compositionally biased region" description="Polar residues" evidence="10">
    <location>
        <begin position="328"/>
        <end position="338"/>
    </location>
</feature>
<dbReference type="PANTHER" id="PTHR14614">
    <property type="entry name" value="HEPATOCELLULAR CARCINOMA-ASSOCIATED ANTIGEN"/>
    <property type="match status" value="1"/>
</dbReference>
<name>A0A4Q1BUR9_TREME</name>
<dbReference type="STRING" id="5217.A0A4Q1BUR9"/>
<keyword evidence="8" id="KW-0539">Nucleus</keyword>
<evidence type="ECO:0000256" key="1">
    <source>
        <dbReference type="ARBA" id="ARBA00004123"/>
    </source>
</evidence>
<evidence type="ECO:0000313" key="11">
    <source>
        <dbReference type="EMBL" id="RXK41879.1"/>
    </source>
</evidence>
<dbReference type="Proteomes" id="UP000289152">
    <property type="component" value="Unassembled WGS sequence"/>
</dbReference>
<dbReference type="GO" id="GO:0005634">
    <property type="term" value="C:nucleus"/>
    <property type="evidence" value="ECO:0007669"/>
    <property type="project" value="UniProtKB-SubCell"/>
</dbReference>
<reference evidence="11 12" key="1">
    <citation type="submission" date="2016-06" db="EMBL/GenBank/DDBJ databases">
        <title>Evolution of pathogenesis and genome organization in the Tremellales.</title>
        <authorList>
            <person name="Cuomo C."/>
            <person name="Litvintseva A."/>
            <person name="Heitman J."/>
            <person name="Chen Y."/>
            <person name="Sun S."/>
            <person name="Springer D."/>
            <person name="Dromer F."/>
            <person name="Young S."/>
            <person name="Zeng Q."/>
            <person name="Chapman S."/>
            <person name="Gujja S."/>
            <person name="Saif S."/>
            <person name="Birren B."/>
        </authorList>
    </citation>
    <scope>NUCLEOTIDE SEQUENCE [LARGE SCALE GENOMIC DNA]</scope>
    <source>
        <strain evidence="11 12">ATCC 28783</strain>
    </source>
</reference>
<dbReference type="SUPFAM" id="SSF53335">
    <property type="entry name" value="S-adenosyl-L-methionine-dependent methyltransferases"/>
    <property type="match status" value="1"/>
</dbReference>